<sequence>MNLYSPLLKPSKLVTTTASCGSELHSLTALCEENLREEFLVGSIRFIHPIDIRYVFVKFNIIIIHQESTGNHLRERGSRKHLDKVSFRTLNAILYLAFLNSFLKQQWYSCSKSNKQTL</sequence>
<evidence type="ECO:0000313" key="2">
    <source>
        <dbReference type="Proteomes" id="UP001178461"/>
    </source>
</evidence>
<name>A0AA35KBT1_9SAUR</name>
<gene>
    <name evidence="1" type="ORF">PODLI_1B024219</name>
</gene>
<reference evidence="1" key="1">
    <citation type="submission" date="2022-12" db="EMBL/GenBank/DDBJ databases">
        <authorList>
            <person name="Alioto T."/>
            <person name="Alioto T."/>
            <person name="Gomez Garrido J."/>
        </authorList>
    </citation>
    <scope>NUCLEOTIDE SEQUENCE</scope>
</reference>
<organism evidence="1 2">
    <name type="scientific">Podarcis lilfordi</name>
    <name type="common">Lilford's wall lizard</name>
    <dbReference type="NCBI Taxonomy" id="74358"/>
    <lineage>
        <taxon>Eukaryota</taxon>
        <taxon>Metazoa</taxon>
        <taxon>Chordata</taxon>
        <taxon>Craniata</taxon>
        <taxon>Vertebrata</taxon>
        <taxon>Euteleostomi</taxon>
        <taxon>Lepidosauria</taxon>
        <taxon>Squamata</taxon>
        <taxon>Bifurcata</taxon>
        <taxon>Unidentata</taxon>
        <taxon>Episquamata</taxon>
        <taxon>Laterata</taxon>
        <taxon>Lacertibaenia</taxon>
        <taxon>Lacertidae</taxon>
        <taxon>Podarcis</taxon>
    </lineage>
</organism>
<evidence type="ECO:0000313" key="1">
    <source>
        <dbReference type="EMBL" id="CAI5774522.1"/>
    </source>
</evidence>
<protein>
    <submittedName>
        <fullName evidence="1">Uncharacterized protein</fullName>
    </submittedName>
</protein>
<keyword evidence="2" id="KW-1185">Reference proteome</keyword>
<dbReference type="EMBL" id="OX395130">
    <property type="protein sequence ID" value="CAI5774522.1"/>
    <property type="molecule type" value="Genomic_DNA"/>
</dbReference>
<accession>A0AA35KBT1</accession>
<proteinExistence type="predicted"/>
<dbReference type="AlphaFoldDB" id="A0AA35KBT1"/>
<dbReference type="Proteomes" id="UP001178461">
    <property type="component" value="Chromosome 5"/>
</dbReference>